<name>A0A1E4TSF9_PACTA</name>
<evidence type="ECO:0000313" key="2">
    <source>
        <dbReference type="EMBL" id="ODV94664.1"/>
    </source>
</evidence>
<sequence length="230" mass="27031">MASYTSINDVTVFNLDSENNIKALKKYLLTRTELWSQLNKLKQNDLESLDELNKIFISLERSYLILNNLFKDHFQHNYLNYLTESSANKFMDVESKLVRINDKLSALKIFTKNLKDLNSIISGEFKSSGTYRISQDEIREIFGHELLTEDEINAIFKKARIVDHNNNNNNNIYEFRMIDFSKNLDDLNNLLNEQKIKCENLKLKIITDKENWIQLSGKLNKAIDLLQQEK</sequence>
<reference evidence="3" key="1">
    <citation type="submission" date="2016-05" db="EMBL/GenBank/DDBJ databases">
        <title>Comparative genomics of biotechnologically important yeasts.</title>
        <authorList>
            <consortium name="DOE Joint Genome Institute"/>
            <person name="Riley R."/>
            <person name="Haridas S."/>
            <person name="Wolfe K.H."/>
            <person name="Lopes M.R."/>
            <person name="Hittinger C.T."/>
            <person name="Goker M."/>
            <person name="Salamov A."/>
            <person name="Wisecaver J."/>
            <person name="Long T.M."/>
            <person name="Aerts A.L."/>
            <person name="Barry K."/>
            <person name="Choi C."/>
            <person name="Clum A."/>
            <person name="Coughlan A.Y."/>
            <person name="Deshpande S."/>
            <person name="Douglass A.P."/>
            <person name="Hanson S.J."/>
            <person name="Klenk H.-P."/>
            <person name="Labutti K."/>
            <person name="Lapidus A."/>
            <person name="Lindquist E."/>
            <person name="Lipzen A."/>
            <person name="Meier-Kolthoff J.P."/>
            <person name="Ohm R.A."/>
            <person name="Otillar R.P."/>
            <person name="Pangilinan J."/>
            <person name="Peng Y."/>
            <person name="Rokas A."/>
            <person name="Rosa C.A."/>
            <person name="Scheuner C."/>
            <person name="Sibirny A.A."/>
            <person name="Slot J.C."/>
            <person name="Stielow J.B."/>
            <person name="Sun H."/>
            <person name="Kurtzman C.P."/>
            <person name="Blackwell M."/>
            <person name="Grigoriev I.V."/>
            <person name="Jeffries T.W."/>
        </authorList>
    </citation>
    <scope>NUCLEOTIDE SEQUENCE [LARGE SCALE GENOMIC DNA]</scope>
    <source>
        <strain evidence="3">NRRL Y-2460</strain>
    </source>
</reference>
<proteinExistence type="predicted"/>
<dbReference type="AlphaFoldDB" id="A0A1E4TSF9"/>
<organism evidence="2 3">
    <name type="scientific">Pachysolen tannophilus NRRL Y-2460</name>
    <dbReference type="NCBI Taxonomy" id="669874"/>
    <lineage>
        <taxon>Eukaryota</taxon>
        <taxon>Fungi</taxon>
        <taxon>Dikarya</taxon>
        <taxon>Ascomycota</taxon>
        <taxon>Saccharomycotina</taxon>
        <taxon>Pichiomycetes</taxon>
        <taxon>Pachysolenaceae</taxon>
        <taxon>Pachysolen</taxon>
    </lineage>
</organism>
<keyword evidence="3" id="KW-1185">Reference proteome</keyword>
<protein>
    <submittedName>
        <fullName evidence="2">Uncharacterized protein</fullName>
    </submittedName>
</protein>
<evidence type="ECO:0000313" key="3">
    <source>
        <dbReference type="Proteomes" id="UP000094236"/>
    </source>
</evidence>
<evidence type="ECO:0000256" key="1">
    <source>
        <dbReference type="SAM" id="Coils"/>
    </source>
</evidence>
<dbReference type="EMBL" id="KV454015">
    <property type="protein sequence ID" value="ODV94664.1"/>
    <property type="molecule type" value="Genomic_DNA"/>
</dbReference>
<keyword evidence="1" id="KW-0175">Coiled coil</keyword>
<gene>
    <name evidence="2" type="ORF">PACTADRAFT_50525</name>
</gene>
<dbReference type="Proteomes" id="UP000094236">
    <property type="component" value="Unassembled WGS sequence"/>
</dbReference>
<accession>A0A1E4TSF9</accession>
<feature type="coiled-coil region" evidence="1">
    <location>
        <begin position="177"/>
        <end position="204"/>
    </location>
</feature>